<keyword evidence="2" id="KW-1185">Reference proteome</keyword>
<gene>
    <name evidence="1" type="ORF">BJ969_002935</name>
</gene>
<proteinExistence type="predicted"/>
<protein>
    <submittedName>
        <fullName evidence="1">Uncharacterized protein</fullName>
    </submittedName>
</protein>
<name>A0A840NNL6_9PSEU</name>
<comment type="caution">
    <text evidence="1">The sequence shown here is derived from an EMBL/GenBank/DDBJ whole genome shotgun (WGS) entry which is preliminary data.</text>
</comment>
<evidence type="ECO:0000313" key="2">
    <source>
        <dbReference type="Proteomes" id="UP000580474"/>
    </source>
</evidence>
<reference evidence="1 2" key="1">
    <citation type="submission" date="2020-08" db="EMBL/GenBank/DDBJ databases">
        <title>Sequencing the genomes of 1000 actinobacteria strains.</title>
        <authorList>
            <person name="Klenk H.-P."/>
        </authorList>
    </citation>
    <scope>NUCLEOTIDE SEQUENCE [LARGE SCALE GENOMIC DNA]</scope>
    <source>
        <strain evidence="1 2">DSM 45582</strain>
    </source>
</reference>
<sequence>MHDGLVDQVRWLVDEQAPQDPDVAASHLDVLIAAHGRADVAAALAVVAPVEIAGLVREGR</sequence>
<dbReference type="AlphaFoldDB" id="A0A840NNL6"/>
<organism evidence="1 2">
    <name type="scientific">Saccharopolyspora gloriosae</name>
    <dbReference type="NCBI Taxonomy" id="455344"/>
    <lineage>
        <taxon>Bacteria</taxon>
        <taxon>Bacillati</taxon>
        <taxon>Actinomycetota</taxon>
        <taxon>Actinomycetes</taxon>
        <taxon>Pseudonocardiales</taxon>
        <taxon>Pseudonocardiaceae</taxon>
        <taxon>Saccharopolyspora</taxon>
    </lineage>
</organism>
<dbReference type="EMBL" id="JACHIV010000001">
    <property type="protein sequence ID" value="MBB5069847.1"/>
    <property type="molecule type" value="Genomic_DNA"/>
</dbReference>
<accession>A0A840NNL6</accession>
<dbReference type="Proteomes" id="UP000580474">
    <property type="component" value="Unassembled WGS sequence"/>
</dbReference>
<dbReference type="RefSeq" id="WP_184479472.1">
    <property type="nucleotide sequence ID" value="NZ_JACHIV010000001.1"/>
</dbReference>
<evidence type="ECO:0000313" key="1">
    <source>
        <dbReference type="EMBL" id="MBB5069847.1"/>
    </source>
</evidence>